<reference evidence="1 2" key="1">
    <citation type="submission" date="2019-02" db="EMBL/GenBank/DDBJ databases">
        <title>Deep-cultivation of Planctomycetes and their phenomic and genomic characterization uncovers novel biology.</title>
        <authorList>
            <person name="Wiegand S."/>
            <person name="Jogler M."/>
            <person name="Boedeker C."/>
            <person name="Pinto D."/>
            <person name="Vollmers J."/>
            <person name="Rivas-Marin E."/>
            <person name="Kohn T."/>
            <person name="Peeters S.H."/>
            <person name="Heuer A."/>
            <person name="Rast P."/>
            <person name="Oberbeckmann S."/>
            <person name="Bunk B."/>
            <person name="Jeske O."/>
            <person name="Meyerdierks A."/>
            <person name="Storesund J.E."/>
            <person name="Kallscheuer N."/>
            <person name="Luecker S."/>
            <person name="Lage O.M."/>
            <person name="Pohl T."/>
            <person name="Merkel B.J."/>
            <person name="Hornburger P."/>
            <person name="Mueller R.-W."/>
            <person name="Bruemmer F."/>
            <person name="Labrenz M."/>
            <person name="Spormann A.M."/>
            <person name="Op den Camp H."/>
            <person name="Overmann J."/>
            <person name="Amann R."/>
            <person name="Jetten M.S.M."/>
            <person name="Mascher T."/>
            <person name="Medema M.H."/>
            <person name="Devos D.P."/>
            <person name="Kaster A.-K."/>
            <person name="Ovreas L."/>
            <person name="Rohde M."/>
            <person name="Galperin M.Y."/>
            <person name="Jogler C."/>
        </authorList>
    </citation>
    <scope>NUCLEOTIDE SEQUENCE [LARGE SCALE GENOMIC DNA]</scope>
    <source>
        <strain evidence="1 2">Pan241w</strain>
    </source>
</reference>
<evidence type="ECO:0000313" key="2">
    <source>
        <dbReference type="Proteomes" id="UP000317171"/>
    </source>
</evidence>
<dbReference type="AlphaFoldDB" id="A0A517RJI7"/>
<dbReference type="Proteomes" id="UP000317171">
    <property type="component" value="Chromosome"/>
</dbReference>
<evidence type="ECO:0000313" key="1">
    <source>
        <dbReference type="EMBL" id="QDT44028.1"/>
    </source>
</evidence>
<dbReference type="KEGG" id="gaz:Pan241w_41330"/>
<dbReference type="InterPro" id="IPR002514">
    <property type="entry name" value="Transposase_8"/>
</dbReference>
<accession>A0A517RJI7</accession>
<protein>
    <recommendedName>
        <fullName evidence="3">Transposase</fullName>
    </recommendedName>
</protein>
<dbReference type="EMBL" id="CP036269">
    <property type="protein sequence ID" value="QDT44028.1"/>
    <property type="molecule type" value="Genomic_DNA"/>
</dbReference>
<dbReference type="GO" id="GO:0003677">
    <property type="term" value="F:DNA binding"/>
    <property type="evidence" value="ECO:0007669"/>
    <property type="project" value="InterPro"/>
</dbReference>
<organism evidence="1 2">
    <name type="scientific">Gimesia alba</name>
    <dbReference type="NCBI Taxonomy" id="2527973"/>
    <lineage>
        <taxon>Bacteria</taxon>
        <taxon>Pseudomonadati</taxon>
        <taxon>Planctomycetota</taxon>
        <taxon>Planctomycetia</taxon>
        <taxon>Planctomycetales</taxon>
        <taxon>Planctomycetaceae</taxon>
        <taxon>Gimesia</taxon>
    </lineage>
</organism>
<evidence type="ECO:0008006" key="3">
    <source>
        <dbReference type="Google" id="ProtNLM"/>
    </source>
</evidence>
<dbReference type="Pfam" id="PF01527">
    <property type="entry name" value="HTH_Tnp_1"/>
    <property type="match status" value="1"/>
</dbReference>
<gene>
    <name evidence="1" type="ORF">Pan241w_41330</name>
</gene>
<keyword evidence="2" id="KW-1185">Reference proteome</keyword>
<dbReference type="GO" id="GO:0006313">
    <property type="term" value="P:DNA transposition"/>
    <property type="evidence" value="ECO:0007669"/>
    <property type="project" value="InterPro"/>
</dbReference>
<name>A0A517RJI7_9PLAN</name>
<dbReference type="GO" id="GO:0004803">
    <property type="term" value="F:transposase activity"/>
    <property type="evidence" value="ECO:0007669"/>
    <property type="project" value="InterPro"/>
</dbReference>
<proteinExistence type="predicted"/>
<sequence length="92" mass="10783">MGSYKLIVSVSFIPRDNKNKRNIVVIFLHQVTFPSRFLIHAVCERFCYLVFTKRTRSMKRKRYTEEQIAFTLHQAESGTPVAEVTRKMGISE</sequence>